<dbReference type="EMBL" id="BMVN01000019">
    <property type="protein sequence ID" value="GHA40937.1"/>
    <property type="molecule type" value="Genomic_DNA"/>
</dbReference>
<proteinExistence type="predicted"/>
<organism evidence="2 3">
    <name type="scientific">Streptomyces canarius</name>
    <dbReference type="NCBI Taxonomy" id="285453"/>
    <lineage>
        <taxon>Bacteria</taxon>
        <taxon>Bacillati</taxon>
        <taxon>Actinomycetota</taxon>
        <taxon>Actinomycetes</taxon>
        <taxon>Kitasatosporales</taxon>
        <taxon>Streptomycetaceae</taxon>
        <taxon>Streptomyces</taxon>
    </lineage>
</organism>
<accession>A0ABQ3CRQ6</accession>
<keyword evidence="3" id="KW-1185">Reference proteome</keyword>
<gene>
    <name evidence="2" type="ORF">GCM10010345_51970</name>
</gene>
<name>A0ABQ3CRQ6_9ACTN</name>
<comment type="caution">
    <text evidence="2">The sequence shown here is derived from an EMBL/GenBank/DDBJ whole genome shotgun (WGS) entry which is preliminary data.</text>
</comment>
<dbReference type="Pfam" id="PF25148">
    <property type="entry name" value="DUF7824"/>
    <property type="match status" value="1"/>
</dbReference>
<evidence type="ECO:0000313" key="2">
    <source>
        <dbReference type="EMBL" id="GHA40937.1"/>
    </source>
</evidence>
<dbReference type="Proteomes" id="UP000653644">
    <property type="component" value="Unassembled WGS sequence"/>
</dbReference>
<dbReference type="InterPro" id="IPR056726">
    <property type="entry name" value="DUF7824"/>
</dbReference>
<evidence type="ECO:0000313" key="3">
    <source>
        <dbReference type="Proteomes" id="UP000653644"/>
    </source>
</evidence>
<sequence length="902" mass="96443">MTTLTEAVRAGSTADVLRLVTDMPAAQRRACLGELKELRTELRGVPVWENGAERVRRALHLAGAACHTGAASAAAWLAAGDMRWSQAPTDALLRALECRDAAWLADVAHRLAQRPLSARVRYELMAGLVSRAGCEVPVTDAYVIGWVRHISGRSLSRDGMADLLRREPHLARLVGGVFTLSDVGEARWLLDEGPGWWQSSVAALAGEGLLDRTSLIDACVARLLRGGGPTDHRTFLPFLTELALTREEERARIADWTALARDAASPVASHAQTVLTALALDGDLTTRQLAQASAGLLFRAEKKLVRAQLVLLAKVLSRTPSSAAELLPVVAQAFGHEDTQVQERALKLVERHAERLDSAERGELVTAADQLTPALRTRAAAALGVAAVGSEEVFEEVLPPAPEPVRLEPAPATAAELAEELSALLVSDGDVAAFERALDGLVRHAYEDADALREALAPVLARRWWAADEPRQWPRVDDMFGTTRYGTVDARDGLDLLLATLHGKVSTATLHAAVRQGPNEHECAHSGLARVFDARLREVAYRLRTEPLPLLLATPTWGTGLLEPAELVDRLTEYRRLDARVGAADFAQALLRVRRTDRAAAGEAAARAKALGTREGGRLARWLTTGTPALGGRLAHGLRTGTTAADPVRRRTKGVRILVELGEVPELRAGFPQEFGRLGRPLSVFTDRRHCAHWNEAIRPHWLAVLPERRELVAARLLPDLAATAVDDERGAAALPLLAEADGAAGEAVHLCVAYGLGARHHEDRLAAVDALLVLAARGQLDAVRLGTDLGELVGRGAVKARRLAESARTGAATGAHATVWEVLRHALPVPLAGLATARPEAAAVAARGLGDLLAVAAECAERCGARGDVPHLPETADRAGSSRLATQARRLRDALGVEVAA</sequence>
<dbReference type="RefSeq" id="WP_189889866.1">
    <property type="nucleotide sequence ID" value="NZ_BMVN01000019.1"/>
</dbReference>
<reference evidence="3" key="1">
    <citation type="journal article" date="2019" name="Int. J. Syst. Evol. Microbiol.">
        <title>The Global Catalogue of Microorganisms (GCM) 10K type strain sequencing project: providing services to taxonomists for standard genome sequencing and annotation.</title>
        <authorList>
            <consortium name="The Broad Institute Genomics Platform"/>
            <consortium name="The Broad Institute Genome Sequencing Center for Infectious Disease"/>
            <person name="Wu L."/>
            <person name="Ma J."/>
        </authorList>
    </citation>
    <scope>NUCLEOTIDE SEQUENCE [LARGE SCALE GENOMIC DNA]</scope>
    <source>
        <strain evidence="3">JCM 4733</strain>
    </source>
</reference>
<protein>
    <recommendedName>
        <fullName evidence="1">DUF7824 domain-containing protein</fullName>
    </recommendedName>
</protein>
<evidence type="ECO:0000259" key="1">
    <source>
        <dbReference type="Pfam" id="PF25148"/>
    </source>
</evidence>
<feature type="domain" description="DUF7824" evidence="1">
    <location>
        <begin position="520"/>
        <end position="607"/>
    </location>
</feature>